<evidence type="ECO:0000256" key="3">
    <source>
        <dbReference type="ARBA" id="ARBA00022840"/>
    </source>
</evidence>
<gene>
    <name evidence="5" type="ORF">M4438_22435</name>
</gene>
<dbReference type="SUPFAM" id="SSF52540">
    <property type="entry name" value="P-loop containing nucleoside triphosphate hydrolases"/>
    <property type="match status" value="1"/>
</dbReference>
<dbReference type="InterPro" id="IPR003593">
    <property type="entry name" value="AAA+_ATPase"/>
</dbReference>
<proteinExistence type="predicted"/>
<dbReference type="Pfam" id="PF00005">
    <property type="entry name" value="ABC_tran"/>
    <property type="match status" value="1"/>
</dbReference>
<evidence type="ECO:0000313" key="6">
    <source>
        <dbReference type="Proteomes" id="UP001202052"/>
    </source>
</evidence>
<protein>
    <submittedName>
        <fullName evidence="5">ABC transporter ATP-binding protein</fullName>
    </submittedName>
</protein>
<evidence type="ECO:0000259" key="4">
    <source>
        <dbReference type="PROSITE" id="PS50893"/>
    </source>
</evidence>
<keyword evidence="1" id="KW-0813">Transport</keyword>
<dbReference type="EMBL" id="JAMCCK010000033">
    <property type="protein sequence ID" value="MCL3996235.1"/>
    <property type="molecule type" value="Genomic_DNA"/>
</dbReference>
<evidence type="ECO:0000256" key="1">
    <source>
        <dbReference type="ARBA" id="ARBA00022448"/>
    </source>
</evidence>
<dbReference type="RefSeq" id="WP_030778867.1">
    <property type="nucleotide sequence ID" value="NZ_JAMCCK010000033.1"/>
</dbReference>
<dbReference type="CDD" id="cd03255">
    <property type="entry name" value="ABC_MJ0796_LolCDE_FtsE"/>
    <property type="match status" value="1"/>
</dbReference>
<dbReference type="InterPro" id="IPR015854">
    <property type="entry name" value="ABC_transpr_LolD-like"/>
</dbReference>
<accession>A0ABT0NXZ8</accession>
<dbReference type="Gene3D" id="3.40.50.300">
    <property type="entry name" value="P-loop containing nucleotide triphosphate hydrolases"/>
    <property type="match status" value="1"/>
</dbReference>
<dbReference type="PROSITE" id="PS00211">
    <property type="entry name" value="ABC_TRANSPORTER_1"/>
    <property type="match status" value="1"/>
</dbReference>
<keyword evidence="3 5" id="KW-0067">ATP-binding</keyword>
<organism evidence="5 6">
    <name type="scientific">Streptomyces lavenduligriseus</name>
    <dbReference type="NCBI Taxonomy" id="67315"/>
    <lineage>
        <taxon>Bacteria</taxon>
        <taxon>Bacillati</taxon>
        <taxon>Actinomycetota</taxon>
        <taxon>Actinomycetes</taxon>
        <taxon>Kitasatosporales</taxon>
        <taxon>Streptomycetaceae</taxon>
        <taxon>Streptomyces</taxon>
    </lineage>
</organism>
<sequence>MDTGTAMVRLESVSRGFGKRDNRVIALDEVTLDFPEGVFTAVMGPSGSGKSTMLQCAAGIDRVDSGEVTLAGTRLRGLGEAALTRLRRQHVGFVFQTFNLIPSLTARQNVALPLMLAGKKPARKAVDAALDRLGLGERKQHRPGELSGGQQQRVALARALLTGPKVLFADEPTGALDSKSSRQVMQLLRELVDTTGQTIIMVTHDPVAASYADQIVFLADGRPAGVLESPTPELAAARITKLEQSW</sequence>
<name>A0ABT0NXZ8_9ACTN</name>
<dbReference type="SMART" id="SM00382">
    <property type="entry name" value="AAA"/>
    <property type="match status" value="1"/>
</dbReference>
<evidence type="ECO:0000256" key="2">
    <source>
        <dbReference type="ARBA" id="ARBA00022741"/>
    </source>
</evidence>
<keyword evidence="6" id="KW-1185">Reference proteome</keyword>
<dbReference type="GO" id="GO:0005524">
    <property type="term" value="F:ATP binding"/>
    <property type="evidence" value="ECO:0007669"/>
    <property type="project" value="UniProtKB-KW"/>
</dbReference>
<keyword evidence="2" id="KW-0547">Nucleotide-binding</keyword>
<evidence type="ECO:0000313" key="5">
    <source>
        <dbReference type="EMBL" id="MCL3996235.1"/>
    </source>
</evidence>
<dbReference type="PANTHER" id="PTHR24220">
    <property type="entry name" value="IMPORT ATP-BINDING PROTEIN"/>
    <property type="match status" value="1"/>
</dbReference>
<dbReference type="Proteomes" id="UP001202052">
    <property type="component" value="Unassembled WGS sequence"/>
</dbReference>
<dbReference type="InterPro" id="IPR027417">
    <property type="entry name" value="P-loop_NTPase"/>
</dbReference>
<dbReference type="InterPro" id="IPR017911">
    <property type="entry name" value="MacB-like_ATP-bd"/>
</dbReference>
<dbReference type="PROSITE" id="PS50893">
    <property type="entry name" value="ABC_TRANSPORTER_2"/>
    <property type="match status" value="1"/>
</dbReference>
<dbReference type="InterPro" id="IPR017871">
    <property type="entry name" value="ABC_transporter-like_CS"/>
</dbReference>
<feature type="domain" description="ABC transporter" evidence="4">
    <location>
        <begin position="8"/>
        <end position="245"/>
    </location>
</feature>
<dbReference type="InterPro" id="IPR003439">
    <property type="entry name" value="ABC_transporter-like_ATP-bd"/>
</dbReference>
<dbReference type="PANTHER" id="PTHR24220:SF685">
    <property type="entry name" value="ABC TRANSPORTER RELATED"/>
    <property type="match status" value="1"/>
</dbReference>
<reference evidence="5 6" key="1">
    <citation type="submission" date="2022-05" db="EMBL/GenBank/DDBJ databases">
        <title>Genome Resource of Streptomyces lavenduligriseus GA1-1, a Strain with Broad-Spectrum Antifungal Activity against Phytopathogenic Fungi.</title>
        <authorList>
            <person name="Qi D."/>
        </authorList>
    </citation>
    <scope>NUCLEOTIDE SEQUENCE [LARGE SCALE GENOMIC DNA]</scope>
    <source>
        <strain evidence="5 6">GA1-1</strain>
    </source>
</reference>
<comment type="caution">
    <text evidence="5">The sequence shown here is derived from an EMBL/GenBank/DDBJ whole genome shotgun (WGS) entry which is preliminary data.</text>
</comment>